<evidence type="ECO:0000313" key="3">
    <source>
        <dbReference type="Proteomes" id="UP000268313"/>
    </source>
</evidence>
<comment type="caution">
    <text evidence="2">The sequence shown here is derived from an EMBL/GenBank/DDBJ whole genome shotgun (WGS) entry which is preliminary data.</text>
</comment>
<name>A0A3A8K853_9BACT</name>
<dbReference type="EMBL" id="RAWE01000094">
    <property type="protein sequence ID" value="RKH00341.1"/>
    <property type="molecule type" value="Genomic_DNA"/>
</dbReference>
<feature type="chain" id="PRO_5017345628" evidence="1">
    <location>
        <begin position="23"/>
        <end position="126"/>
    </location>
</feature>
<organism evidence="2 3">
    <name type="scientific">Corallococcus carmarthensis</name>
    <dbReference type="NCBI Taxonomy" id="2316728"/>
    <lineage>
        <taxon>Bacteria</taxon>
        <taxon>Pseudomonadati</taxon>
        <taxon>Myxococcota</taxon>
        <taxon>Myxococcia</taxon>
        <taxon>Myxococcales</taxon>
        <taxon>Cystobacterineae</taxon>
        <taxon>Myxococcaceae</taxon>
        <taxon>Corallococcus</taxon>
    </lineage>
</organism>
<dbReference type="Proteomes" id="UP000268313">
    <property type="component" value="Unassembled WGS sequence"/>
</dbReference>
<dbReference type="RefSeq" id="WP_120604846.1">
    <property type="nucleotide sequence ID" value="NZ_JABFJX010000046.1"/>
</dbReference>
<evidence type="ECO:0000256" key="1">
    <source>
        <dbReference type="SAM" id="SignalP"/>
    </source>
</evidence>
<accession>A0A3A8K853</accession>
<sequence>MKKTGMMWGLCVAMGLSAISFAGERFSSSVFVNTTTRAFSGNLGTARNSSDGVQYLWCSTVSTGAGFCYAKDASGVAASCSTSDAEMVATIRALNSDSNLQVSYDSTGTCTFIWVSTGSHFETKGP</sequence>
<feature type="signal peptide" evidence="1">
    <location>
        <begin position="1"/>
        <end position="22"/>
    </location>
</feature>
<proteinExistence type="predicted"/>
<dbReference type="AlphaFoldDB" id="A0A3A8K853"/>
<keyword evidence="3" id="KW-1185">Reference proteome</keyword>
<evidence type="ECO:0000313" key="2">
    <source>
        <dbReference type="EMBL" id="RKH00341.1"/>
    </source>
</evidence>
<dbReference type="OrthoDB" id="5519085at2"/>
<reference evidence="3" key="1">
    <citation type="submission" date="2018-09" db="EMBL/GenBank/DDBJ databases">
        <authorList>
            <person name="Livingstone P.G."/>
            <person name="Whitworth D.E."/>
        </authorList>
    </citation>
    <scope>NUCLEOTIDE SEQUENCE [LARGE SCALE GENOMIC DNA]</scope>
    <source>
        <strain evidence="3">CA043D</strain>
    </source>
</reference>
<protein>
    <submittedName>
        <fullName evidence="2">Uncharacterized protein</fullName>
    </submittedName>
</protein>
<gene>
    <name evidence="2" type="ORF">D7X32_23700</name>
</gene>
<keyword evidence="1" id="KW-0732">Signal</keyword>